<evidence type="ECO:0000313" key="4">
    <source>
        <dbReference type="EMBL" id="TLV01590.1"/>
    </source>
</evidence>
<feature type="domain" description="OmpR/PhoB-type" evidence="3">
    <location>
        <begin position="186"/>
        <end position="283"/>
    </location>
</feature>
<dbReference type="Gene3D" id="1.10.10.10">
    <property type="entry name" value="Winged helix-like DNA-binding domain superfamily/Winged helix DNA-binding domain"/>
    <property type="match status" value="1"/>
</dbReference>
<dbReference type="GO" id="GO:0000160">
    <property type="term" value="P:phosphorelay signal transduction system"/>
    <property type="evidence" value="ECO:0007669"/>
    <property type="project" value="InterPro"/>
</dbReference>
<dbReference type="OrthoDB" id="7556122at2"/>
<dbReference type="Pfam" id="PF00486">
    <property type="entry name" value="Trans_reg_C"/>
    <property type="match status" value="1"/>
</dbReference>
<evidence type="ECO:0000313" key="5">
    <source>
        <dbReference type="Proteomes" id="UP000306402"/>
    </source>
</evidence>
<dbReference type="GO" id="GO:0006355">
    <property type="term" value="P:regulation of DNA-templated transcription"/>
    <property type="evidence" value="ECO:0007669"/>
    <property type="project" value="InterPro"/>
</dbReference>
<organism evidence="4 5">
    <name type="scientific">Dyadobacter luticola</name>
    <dbReference type="NCBI Taxonomy" id="1979387"/>
    <lineage>
        <taxon>Bacteria</taxon>
        <taxon>Pseudomonadati</taxon>
        <taxon>Bacteroidota</taxon>
        <taxon>Cytophagia</taxon>
        <taxon>Cytophagales</taxon>
        <taxon>Spirosomataceae</taxon>
        <taxon>Dyadobacter</taxon>
    </lineage>
</organism>
<dbReference type="CDD" id="cd00383">
    <property type="entry name" value="trans_reg_C"/>
    <property type="match status" value="1"/>
</dbReference>
<dbReference type="AlphaFoldDB" id="A0A5R9KZS6"/>
<sequence>MLYAGILLGTGPTFANNDNFRFAEKVNIALRRTAHHLLISNGDSTSTIEPVKQVDANTFSVQVENVLTYDKLPGVLAQSLQMQHIERGYNVSVRDCGSSKIKLGYNFQELRQPGGVACQGRTQKGSCYVLQISFEPDQANVAGGLSNWWVLPFGTALAGLGFIAWNRSRHKIHVLQVGENPALNAGNKLLFGNSCLDLVGQVLESNKTIHQLTYREAKLLTLFVKHPNQVLERDLILKSVWEDEGVTVGRSVDVFVSRLRKMLSNDPQVKIAAVHGIGYKLEVLS</sequence>
<protein>
    <submittedName>
        <fullName evidence="4">Winged helix-turn-helix transcriptional regulator</fullName>
    </submittedName>
</protein>
<proteinExistence type="predicted"/>
<accession>A0A5R9KZS6</accession>
<dbReference type="GO" id="GO:0003677">
    <property type="term" value="F:DNA binding"/>
    <property type="evidence" value="ECO:0007669"/>
    <property type="project" value="UniProtKB-UniRule"/>
</dbReference>
<evidence type="ECO:0000259" key="3">
    <source>
        <dbReference type="PROSITE" id="PS51755"/>
    </source>
</evidence>
<dbReference type="PROSITE" id="PS51755">
    <property type="entry name" value="OMPR_PHOB"/>
    <property type="match status" value="1"/>
</dbReference>
<dbReference type="InterPro" id="IPR001867">
    <property type="entry name" value="OmpR/PhoB-type_DNA-bd"/>
</dbReference>
<evidence type="ECO:0000256" key="2">
    <source>
        <dbReference type="PROSITE-ProRule" id="PRU01091"/>
    </source>
</evidence>
<name>A0A5R9KZS6_9BACT</name>
<evidence type="ECO:0000256" key="1">
    <source>
        <dbReference type="ARBA" id="ARBA00023125"/>
    </source>
</evidence>
<dbReference type="SMART" id="SM00862">
    <property type="entry name" value="Trans_reg_C"/>
    <property type="match status" value="1"/>
</dbReference>
<comment type="caution">
    <text evidence="4">The sequence shown here is derived from an EMBL/GenBank/DDBJ whole genome shotgun (WGS) entry which is preliminary data.</text>
</comment>
<keyword evidence="1 2" id="KW-0238">DNA-binding</keyword>
<dbReference type="SUPFAM" id="SSF46894">
    <property type="entry name" value="C-terminal effector domain of the bipartite response regulators"/>
    <property type="match status" value="1"/>
</dbReference>
<gene>
    <name evidence="4" type="ORF">FEN17_16525</name>
</gene>
<feature type="DNA-binding region" description="OmpR/PhoB-type" evidence="2">
    <location>
        <begin position="186"/>
        <end position="283"/>
    </location>
</feature>
<dbReference type="Proteomes" id="UP000306402">
    <property type="component" value="Unassembled WGS sequence"/>
</dbReference>
<dbReference type="InterPro" id="IPR016032">
    <property type="entry name" value="Sig_transdc_resp-reg_C-effctor"/>
</dbReference>
<keyword evidence="5" id="KW-1185">Reference proteome</keyword>
<dbReference type="InterPro" id="IPR036388">
    <property type="entry name" value="WH-like_DNA-bd_sf"/>
</dbReference>
<reference evidence="4 5" key="1">
    <citation type="submission" date="2019-05" db="EMBL/GenBank/DDBJ databases">
        <authorList>
            <person name="Qu J.-H."/>
        </authorList>
    </citation>
    <scope>NUCLEOTIDE SEQUENCE [LARGE SCALE GENOMIC DNA]</scope>
    <source>
        <strain evidence="4 5">T17</strain>
    </source>
</reference>
<dbReference type="EMBL" id="VCEJ01000004">
    <property type="protein sequence ID" value="TLV01590.1"/>
    <property type="molecule type" value="Genomic_DNA"/>
</dbReference>